<protein>
    <submittedName>
        <fullName evidence="2">Uncharacterized protein</fullName>
    </submittedName>
</protein>
<dbReference type="Proteomes" id="UP000489121">
    <property type="component" value="Unassembled WGS sequence"/>
</dbReference>
<evidence type="ECO:0000313" key="5">
    <source>
        <dbReference type="EMBL" id="HAA8491760.1"/>
    </source>
</evidence>
<evidence type="ECO:0000313" key="6">
    <source>
        <dbReference type="Proteomes" id="UP000365297"/>
    </source>
</evidence>
<dbReference type="AlphaFoldDB" id="A0A4A3W3Y6"/>
<reference evidence="3 7" key="2">
    <citation type="submission" date="2019-09" db="EMBL/GenBank/DDBJ databases">
        <authorList>
            <consortium name="PulseNet: The National Subtyping Network for Foodborne Disease Surveillance"/>
            <person name="Tarr C.L."/>
            <person name="Trees E."/>
            <person name="Katz L.S."/>
            <person name="Carleton-Romer H.A."/>
            <person name="Stroika S."/>
            <person name="Kucerova Z."/>
            <person name="Roache K.F."/>
            <person name="Sabol A.L."/>
            <person name="Besser J."/>
            <person name="Gerner-Smidt P."/>
        </authorList>
    </citation>
    <scope>NUCLEOTIDE SEQUENCE [LARGE SCALE GENOMIC DNA]</scope>
    <source>
        <strain evidence="3 7">PNUSAL005692</strain>
    </source>
</reference>
<dbReference type="EMBL" id="AAAIXK010000012">
    <property type="protein sequence ID" value="EAC5551944.1"/>
    <property type="molecule type" value="Genomic_DNA"/>
</dbReference>
<dbReference type="Proteomes" id="UP000840567">
    <property type="component" value="Unassembled WGS sequence"/>
</dbReference>
<evidence type="ECO:0000313" key="1">
    <source>
        <dbReference type="EMBL" id="EAC5551944.1"/>
    </source>
</evidence>
<dbReference type="EMBL" id="DAAEEB010000016">
    <property type="protein sequence ID" value="HAA8054534.1"/>
    <property type="molecule type" value="Genomic_DNA"/>
</dbReference>
<reference evidence="2" key="3">
    <citation type="submission" date="2019-09" db="EMBL/GenBank/DDBJ databases">
        <authorList>
            <consortium name="GenomeTrakr: Next Generation Sequencing Network for Food Pathogen Tracability"/>
        </authorList>
    </citation>
    <scope>NUCLEOTIDE SEQUENCE</scope>
    <source>
        <strain evidence="1 6">FDA00007096</strain>
        <strain evidence="2">FDA00014666</strain>
    </source>
</reference>
<name>A0A4A3W3Y6_LISMN</name>
<dbReference type="EMBL" id="DAAEQL010000013">
    <property type="protein sequence ID" value="HAA8491760.1"/>
    <property type="molecule type" value="Genomic_DNA"/>
</dbReference>
<dbReference type="RefSeq" id="WP_031642434.1">
    <property type="nucleotide sequence ID" value="NZ_CP168882.1"/>
</dbReference>
<dbReference type="Proteomes" id="UP000840039">
    <property type="component" value="Unassembled WGS sequence"/>
</dbReference>
<dbReference type="Proteomes" id="UP000365297">
    <property type="component" value="Unassembled WGS sequence"/>
</dbReference>
<evidence type="ECO:0000313" key="2">
    <source>
        <dbReference type="EMBL" id="ECR2347417.1"/>
    </source>
</evidence>
<dbReference type="EMBL" id="AALGDA010000189">
    <property type="protein sequence ID" value="ECY9784618.1"/>
    <property type="molecule type" value="Genomic_DNA"/>
</dbReference>
<comment type="caution">
    <text evidence="2">The sequence shown here is derived from an EMBL/GenBank/DDBJ whole genome shotgun (WGS) entry which is preliminary data.</text>
</comment>
<reference evidence="4 8" key="1">
    <citation type="journal article" date="2018" name="Genome Biol.">
        <title>SKESA: strategic k-mer extension for scrupulous assemblies.</title>
        <authorList>
            <person name="Souvorov A."/>
            <person name="Agarwala R."/>
            <person name="Lipman D.J."/>
        </authorList>
    </citation>
    <scope>NUCLEOTIDE SEQUENCE [LARGE SCALE GENOMIC DNA]</scope>
    <source>
        <strain evidence="4">09CEB371LM</strain>
        <strain evidence="5">Sam_F526FDD3-C0F7-43DB-B204-E231FEF9C926</strain>
    </source>
</reference>
<reference evidence="4" key="4">
    <citation type="submission" date="2019-10" db="EMBL/GenBank/DDBJ databases">
        <authorList>
            <consortium name="NCBI Pathogen Detection Project"/>
        </authorList>
    </citation>
    <scope>NUCLEOTIDE SEQUENCE</scope>
    <source>
        <strain evidence="4">09CEB371LM</strain>
        <strain evidence="5">Sam_F526FDD3-C0F7-43DB-B204-E231FEF9C926</strain>
    </source>
</reference>
<sequence>MSELRIRGIDEQLRAFYHEKAKECNMSVGNYLKMLLEKNVFTQEIEKRENKFYQVIEDLQVIIQRQAEVMENFHHDIQLMISSNILEEGDLNEKGKNNSNT</sequence>
<dbReference type="EMBL" id="AAKFCP010000068">
    <property type="protein sequence ID" value="ECR2347417.1"/>
    <property type="molecule type" value="Genomic_DNA"/>
</dbReference>
<organism evidence="2">
    <name type="scientific">Listeria monocytogenes</name>
    <dbReference type="NCBI Taxonomy" id="1639"/>
    <lineage>
        <taxon>Bacteria</taxon>
        <taxon>Bacillati</taxon>
        <taxon>Bacillota</taxon>
        <taxon>Bacilli</taxon>
        <taxon>Bacillales</taxon>
        <taxon>Listeriaceae</taxon>
        <taxon>Listeria</taxon>
    </lineage>
</organism>
<accession>A0A4A3W3Y6</accession>
<evidence type="ECO:0000313" key="8">
    <source>
        <dbReference type="Proteomes" id="UP000840567"/>
    </source>
</evidence>
<gene>
    <name evidence="1" type="ORF">ARY78_16140</name>
    <name evidence="2" type="ORF">F1F65_16000</name>
    <name evidence="3" type="ORF">F6515_16750</name>
    <name evidence="4" type="ORF">GHH22_15470</name>
    <name evidence="5" type="ORF">GHO09_14785</name>
</gene>
<evidence type="ECO:0000313" key="7">
    <source>
        <dbReference type="Proteomes" id="UP000489121"/>
    </source>
</evidence>
<evidence type="ECO:0000313" key="3">
    <source>
        <dbReference type="EMBL" id="ECY9784618.1"/>
    </source>
</evidence>
<evidence type="ECO:0000313" key="4">
    <source>
        <dbReference type="EMBL" id="HAA8054534.1"/>
    </source>
</evidence>
<proteinExistence type="predicted"/>